<protein>
    <submittedName>
        <fullName evidence="2">Uncharacterized protein</fullName>
    </submittedName>
</protein>
<dbReference type="EMBL" id="PNBA02000012">
    <property type="protein sequence ID" value="KAG6406365.1"/>
    <property type="molecule type" value="Genomic_DNA"/>
</dbReference>
<reference evidence="2" key="2">
    <citation type="submission" date="2020-08" db="EMBL/GenBank/DDBJ databases">
        <title>Plant Genome Project.</title>
        <authorList>
            <person name="Zhang R.-G."/>
        </authorList>
    </citation>
    <scope>NUCLEOTIDE SEQUENCE</scope>
    <source>
        <strain evidence="2">Huo1</strain>
        <tissue evidence="2">Leaf</tissue>
    </source>
</reference>
<accession>A0A8X8X2A5</accession>
<gene>
    <name evidence="2" type="ORF">SASPL_133965</name>
</gene>
<feature type="region of interest" description="Disordered" evidence="1">
    <location>
        <begin position="80"/>
        <end position="101"/>
    </location>
</feature>
<organism evidence="2">
    <name type="scientific">Salvia splendens</name>
    <name type="common">Scarlet sage</name>
    <dbReference type="NCBI Taxonomy" id="180675"/>
    <lineage>
        <taxon>Eukaryota</taxon>
        <taxon>Viridiplantae</taxon>
        <taxon>Streptophyta</taxon>
        <taxon>Embryophyta</taxon>
        <taxon>Tracheophyta</taxon>
        <taxon>Spermatophyta</taxon>
        <taxon>Magnoliopsida</taxon>
        <taxon>eudicotyledons</taxon>
        <taxon>Gunneridae</taxon>
        <taxon>Pentapetalae</taxon>
        <taxon>asterids</taxon>
        <taxon>lamiids</taxon>
        <taxon>Lamiales</taxon>
        <taxon>Lamiaceae</taxon>
        <taxon>Nepetoideae</taxon>
        <taxon>Mentheae</taxon>
        <taxon>Salviinae</taxon>
        <taxon>Salvia</taxon>
        <taxon>Salvia subgen. Calosphace</taxon>
        <taxon>core Calosphace</taxon>
    </lineage>
</organism>
<comment type="caution">
    <text evidence="2">The sequence shown here is derived from an EMBL/GenBank/DDBJ whole genome shotgun (WGS) entry which is preliminary data.</text>
</comment>
<name>A0A8X8X2A5_SALSN</name>
<sequence>MDNAGLTLDVIQISSSGDDLSSSEDFNFMDVDIDGDEVNSPADLPKPIASRKLFVDEDVPPIDRESTTESSLFFVDVGPGGNLRSRYERSHPKQSNPNDNIAMGPPTHVFFCKLLCIKLARRAVAPYSKVLNIYVANLKA</sequence>
<proteinExistence type="predicted"/>
<dbReference type="Proteomes" id="UP000298416">
    <property type="component" value="Unassembled WGS sequence"/>
</dbReference>
<dbReference type="AlphaFoldDB" id="A0A8X8X2A5"/>
<evidence type="ECO:0000313" key="2">
    <source>
        <dbReference type="EMBL" id="KAG6406365.1"/>
    </source>
</evidence>
<reference evidence="2" key="1">
    <citation type="submission" date="2018-01" db="EMBL/GenBank/DDBJ databases">
        <authorList>
            <person name="Mao J.F."/>
        </authorList>
    </citation>
    <scope>NUCLEOTIDE SEQUENCE</scope>
    <source>
        <strain evidence="2">Huo1</strain>
        <tissue evidence="2">Leaf</tissue>
    </source>
</reference>
<keyword evidence="3" id="KW-1185">Reference proteome</keyword>
<evidence type="ECO:0000256" key="1">
    <source>
        <dbReference type="SAM" id="MobiDB-lite"/>
    </source>
</evidence>
<evidence type="ECO:0000313" key="3">
    <source>
        <dbReference type="Proteomes" id="UP000298416"/>
    </source>
</evidence>